<dbReference type="PANTHER" id="PTHR35162:SF2">
    <property type="entry name" value="OS08G0516600 PROTEIN"/>
    <property type="match status" value="1"/>
</dbReference>
<feature type="region of interest" description="Disordered" evidence="1">
    <location>
        <begin position="44"/>
        <end position="66"/>
    </location>
</feature>
<dbReference type="EMBL" id="OY731406">
    <property type="protein sequence ID" value="CAJ1975825.1"/>
    <property type="molecule type" value="Genomic_DNA"/>
</dbReference>
<dbReference type="PANTHER" id="PTHR35162">
    <property type="entry name" value="OS08G0516600 PROTEIN"/>
    <property type="match status" value="1"/>
</dbReference>
<name>A0AA86T8C9_9FABA</name>
<proteinExistence type="predicted"/>
<gene>
    <name evidence="2" type="ORF">AYBTSS11_LOCUS27951</name>
</gene>
<reference evidence="2" key="1">
    <citation type="submission" date="2023-10" db="EMBL/GenBank/DDBJ databases">
        <authorList>
            <person name="Domelevo Entfellner J.-B."/>
        </authorList>
    </citation>
    <scope>NUCLEOTIDE SEQUENCE</scope>
</reference>
<evidence type="ECO:0000256" key="1">
    <source>
        <dbReference type="SAM" id="MobiDB-lite"/>
    </source>
</evidence>
<dbReference type="Proteomes" id="UP001189624">
    <property type="component" value="Chromosome 9"/>
</dbReference>
<accession>A0AA86T8C9</accession>
<evidence type="ECO:0000313" key="3">
    <source>
        <dbReference type="Proteomes" id="UP001189624"/>
    </source>
</evidence>
<feature type="compositionally biased region" description="Polar residues" evidence="1">
    <location>
        <begin position="46"/>
        <end position="55"/>
    </location>
</feature>
<sequence>MGLQILEEFRPITPLRTVVPSSRTFKHDLGTTKEVLNEDVVEECHTPTSPSQQLRTPPVCPPAPKKPRLLRTHTLDPPSQAFFPVSHDLASIFVLRNLPTTPTKQPLC</sequence>
<evidence type="ECO:0000313" key="2">
    <source>
        <dbReference type="EMBL" id="CAJ1975825.1"/>
    </source>
</evidence>
<dbReference type="AlphaFoldDB" id="A0AA86T8C9"/>
<keyword evidence="3" id="KW-1185">Reference proteome</keyword>
<dbReference type="InterPro" id="IPR053115">
    <property type="entry name" value="CDK_inhibitor"/>
</dbReference>
<organism evidence="2 3">
    <name type="scientific">Sphenostylis stenocarpa</name>
    <dbReference type="NCBI Taxonomy" id="92480"/>
    <lineage>
        <taxon>Eukaryota</taxon>
        <taxon>Viridiplantae</taxon>
        <taxon>Streptophyta</taxon>
        <taxon>Embryophyta</taxon>
        <taxon>Tracheophyta</taxon>
        <taxon>Spermatophyta</taxon>
        <taxon>Magnoliopsida</taxon>
        <taxon>eudicotyledons</taxon>
        <taxon>Gunneridae</taxon>
        <taxon>Pentapetalae</taxon>
        <taxon>rosids</taxon>
        <taxon>fabids</taxon>
        <taxon>Fabales</taxon>
        <taxon>Fabaceae</taxon>
        <taxon>Papilionoideae</taxon>
        <taxon>50 kb inversion clade</taxon>
        <taxon>NPAAA clade</taxon>
        <taxon>indigoferoid/millettioid clade</taxon>
        <taxon>Phaseoleae</taxon>
        <taxon>Sphenostylis</taxon>
    </lineage>
</organism>
<dbReference type="Gramene" id="rna-AYBTSS11_LOCUS27951">
    <property type="protein sequence ID" value="CAJ1975825.1"/>
    <property type="gene ID" value="gene-AYBTSS11_LOCUS27951"/>
</dbReference>
<protein>
    <submittedName>
        <fullName evidence="2">Uncharacterized protein</fullName>
    </submittedName>
</protein>